<evidence type="ECO:0000313" key="5">
    <source>
        <dbReference type="Proteomes" id="UP000282311"/>
    </source>
</evidence>
<proteinExistence type="predicted"/>
<dbReference type="InterPro" id="IPR000182">
    <property type="entry name" value="GNAT_dom"/>
</dbReference>
<dbReference type="InterPro" id="IPR050832">
    <property type="entry name" value="Bact_Acetyltransf"/>
</dbReference>
<dbReference type="AlphaFoldDB" id="A0A3B0AX33"/>
<gene>
    <name evidence="4" type="ORF">D7M11_33430</name>
</gene>
<dbReference type="RefSeq" id="WP_120751617.1">
    <property type="nucleotide sequence ID" value="NZ_RBAH01000040.1"/>
</dbReference>
<keyword evidence="1 4" id="KW-0808">Transferase</keyword>
<reference evidence="4 5" key="1">
    <citation type="journal article" date="2007" name="Int. J. Syst. Evol. Microbiol.">
        <title>Paenibacillus ginsengarvi sp. nov., isolated from soil from ginseng cultivation.</title>
        <authorList>
            <person name="Yoon M.H."/>
            <person name="Ten L.N."/>
            <person name="Im W.T."/>
        </authorList>
    </citation>
    <scope>NUCLEOTIDE SEQUENCE [LARGE SCALE GENOMIC DNA]</scope>
    <source>
        <strain evidence="4 5">KCTC 13059</strain>
    </source>
</reference>
<dbReference type="Proteomes" id="UP000282311">
    <property type="component" value="Unassembled WGS sequence"/>
</dbReference>
<protein>
    <submittedName>
        <fullName evidence="4">GNAT family N-acetyltransferase</fullName>
    </submittedName>
</protein>
<dbReference type="Gene3D" id="3.40.630.30">
    <property type="match status" value="1"/>
</dbReference>
<feature type="domain" description="N-acetyltransferase" evidence="3">
    <location>
        <begin position="200"/>
        <end position="341"/>
    </location>
</feature>
<keyword evidence="2" id="KW-0012">Acyltransferase</keyword>
<organism evidence="4 5">
    <name type="scientific">Paenibacillus ginsengarvi</name>
    <dbReference type="NCBI Taxonomy" id="400777"/>
    <lineage>
        <taxon>Bacteria</taxon>
        <taxon>Bacillati</taxon>
        <taxon>Bacillota</taxon>
        <taxon>Bacilli</taxon>
        <taxon>Bacillales</taxon>
        <taxon>Paenibacillaceae</taxon>
        <taxon>Paenibacillus</taxon>
    </lineage>
</organism>
<name>A0A3B0AX33_9BACL</name>
<evidence type="ECO:0000256" key="1">
    <source>
        <dbReference type="ARBA" id="ARBA00022679"/>
    </source>
</evidence>
<accession>A0A3B0AX33</accession>
<dbReference type="SUPFAM" id="SSF55729">
    <property type="entry name" value="Acyl-CoA N-acyltransferases (Nat)"/>
    <property type="match status" value="1"/>
</dbReference>
<comment type="caution">
    <text evidence="4">The sequence shown here is derived from an EMBL/GenBank/DDBJ whole genome shotgun (WGS) entry which is preliminary data.</text>
</comment>
<dbReference type="PROSITE" id="PS51186">
    <property type="entry name" value="GNAT"/>
    <property type="match status" value="1"/>
</dbReference>
<sequence>MDIRLFDRRLFRPKAETAAGFGSGTRLAGIKRRERTITYTIRNYIQEDAEQIGAFAKLLELAYRYNRDFEPANIFCAVNGEGRIGAVGHLEPSESFAFIASDAKPADYVYRLSLDTAFNDEVPVPADVESRLIDRLLERAREMKAPYPGKRLRVCRYFRADDVEDIDLYLSKGFLHYDSHHIMRRDLNEPIPEYALPEGVRVRHWTMDTPEEQLQYQRAESLAGEGDPRHEAWTLNRLRWYKAGPEWDTFTAFADGQPIGSVMTWGISPSRSATENIFVVPAWRRQRIASHLIAHAMRFVQARGKSEVTLGVYGDNKRAIALYKSMGYKLIYINMGYGFDV</sequence>
<evidence type="ECO:0000256" key="2">
    <source>
        <dbReference type="ARBA" id="ARBA00023315"/>
    </source>
</evidence>
<dbReference type="PANTHER" id="PTHR43877">
    <property type="entry name" value="AMINOALKYLPHOSPHONATE N-ACETYLTRANSFERASE-RELATED-RELATED"/>
    <property type="match status" value="1"/>
</dbReference>
<evidence type="ECO:0000259" key="3">
    <source>
        <dbReference type="PROSITE" id="PS51186"/>
    </source>
</evidence>
<dbReference type="GO" id="GO:0016747">
    <property type="term" value="F:acyltransferase activity, transferring groups other than amino-acyl groups"/>
    <property type="evidence" value="ECO:0007669"/>
    <property type="project" value="InterPro"/>
</dbReference>
<keyword evidence="5" id="KW-1185">Reference proteome</keyword>
<evidence type="ECO:0000313" key="4">
    <source>
        <dbReference type="EMBL" id="RKN64894.1"/>
    </source>
</evidence>
<dbReference type="CDD" id="cd04301">
    <property type="entry name" value="NAT_SF"/>
    <property type="match status" value="1"/>
</dbReference>
<dbReference type="OrthoDB" id="1897483at2"/>
<dbReference type="EMBL" id="RBAH01000040">
    <property type="protein sequence ID" value="RKN64894.1"/>
    <property type="molecule type" value="Genomic_DNA"/>
</dbReference>
<dbReference type="Pfam" id="PF00583">
    <property type="entry name" value="Acetyltransf_1"/>
    <property type="match status" value="1"/>
</dbReference>
<dbReference type="InterPro" id="IPR016181">
    <property type="entry name" value="Acyl_CoA_acyltransferase"/>
</dbReference>